<evidence type="ECO:0000313" key="4">
    <source>
        <dbReference type="Proteomes" id="UP000181661"/>
    </source>
</evidence>
<organism evidence="2 4">
    <name type="scientific">Pseudomonas costantinii</name>
    <dbReference type="NCBI Taxonomy" id="168469"/>
    <lineage>
        <taxon>Bacteria</taxon>
        <taxon>Pseudomonadati</taxon>
        <taxon>Pseudomonadota</taxon>
        <taxon>Gammaproteobacteria</taxon>
        <taxon>Pseudomonadales</taxon>
        <taxon>Pseudomonadaceae</taxon>
        <taxon>Pseudomonas</taxon>
    </lineage>
</organism>
<dbReference type="RefSeq" id="WP_071487765.1">
    <property type="nucleotide sequence ID" value="NZ_FNTS01000002.1"/>
</dbReference>
<evidence type="ECO:0000313" key="3">
    <source>
        <dbReference type="EMBL" id="SEE37773.1"/>
    </source>
</evidence>
<dbReference type="EMBL" id="FNTS01000002">
    <property type="protein sequence ID" value="SEE37773.1"/>
    <property type="molecule type" value="Genomic_DNA"/>
</dbReference>
<proteinExistence type="predicted"/>
<sequence>MSNDQLFEDDSDKLDPLKVLAHMENPTVMRRWEGTIKEMVGIAEAELKVRLQDRPDVVPEIARSVVFAICDTMGGAVVYLPRGDALKKAMRDAAIFQDWHDRNIQPPELVRKYKLASPTIYEIISRQRLLHRRNEPDLFGYDEGTVH</sequence>
<evidence type="ECO:0000313" key="5">
    <source>
        <dbReference type="Proteomes" id="UP000182179"/>
    </source>
</evidence>
<gene>
    <name evidence="2" type="ORF">BFL40_32405</name>
    <name evidence="3" type="ORF">SAMN04515675_5212</name>
</gene>
<dbReference type="InterPro" id="IPR052411">
    <property type="entry name" value="c-mor_Regulatory_Protein"/>
</dbReference>
<dbReference type="AlphaFoldDB" id="A0A1S2UAL4"/>
<keyword evidence="5" id="KW-1185">Reference proteome</keyword>
<comment type="caution">
    <text evidence="2">The sequence shown here is derived from an EMBL/GenBank/DDBJ whole genome shotgun (WGS) entry which is preliminary data.</text>
</comment>
<dbReference type="OrthoDB" id="6387485at2"/>
<reference evidence="3 5" key="2">
    <citation type="submission" date="2016-10" db="EMBL/GenBank/DDBJ databases">
        <authorList>
            <person name="Varghese N."/>
            <person name="Submissions S."/>
        </authorList>
    </citation>
    <scope>NUCLEOTIDE SEQUENCE [LARGE SCALE GENOMIC DNA]</scope>
    <source>
        <strain evidence="3 5">BS2773</strain>
    </source>
</reference>
<accession>A0A1S2UAL4</accession>
<name>A0A1S2UAL4_9PSED</name>
<dbReference type="PANTHER" id="PTHR37812:SF1">
    <property type="entry name" value="MU-LIKE PROPHAGE FLUMU PROTEIN C"/>
    <property type="match status" value="1"/>
</dbReference>
<dbReference type="InterPro" id="IPR009057">
    <property type="entry name" value="Homeodomain-like_sf"/>
</dbReference>
<dbReference type="PANTHER" id="PTHR37812">
    <property type="entry name" value="MU-LIKE PROPHAGE FLUMU PROTEIN C"/>
    <property type="match status" value="1"/>
</dbReference>
<evidence type="ECO:0000313" key="2">
    <source>
        <dbReference type="EMBL" id="OIN43353.1"/>
    </source>
</evidence>
<dbReference type="Gene3D" id="1.10.10.60">
    <property type="entry name" value="Homeodomain-like"/>
    <property type="match status" value="1"/>
</dbReference>
<feature type="domain" description="Mor transcription activator" evidence="1">
    <location>
        <begin position="31"/>
        <end position="134"/>
    </location>
</feature>
<evidence type="ECO:0000259" key="1">
    <source>
        <dbReference type="Pfam" id="PF08765"/>
    </source>
</evidence>
<dbReference type="Proteomes" id="UP000182179">
    <property type="component" value="Unassembled WGS sequence"/>
</dbReference>
<protein>
    <submittedName>
        <fullName evidence="2 3">Transcriptional regulator</fullName>
    </submittedName>
</protein>
<reference evidence="2 4" key="1">
    <citation type="submission" date="2016-08" db="EMBL/GenBank/DDBJ databases">
        <title>Draft genome sequence of Pseudomonas costantinii LMG 22119, type strain isolated from cultivated mushroom (Agaricus bisporus) sporophores.</title>
        <authorList>
            <person name="Tambong J.T."/>
        </authorList>
    </citation>
    <scope>NUCLEOTIDE SEQUENCE [LARGE SCALE GENOMIC DNA]</scope>
    <source>
        <strain evidence="2 4">LMG 22119</strain>
    </source>
</reference>
<dbReference type="Pfam" id="PF08765">
    <property type="entry name" value="Mor"/>
    <property type="match status" value="1"/>
</dbReference>
<dbReference type="SUPFAM" id="SSF46689">
    <property type="entry name" value="Homeodomain-like"/>
    <property type="match status" value="1"/>
</dbReference>
<dbReference type="InterPro" id="IPR014875">
    <property type="entry name" value="Mor_transcription_activator"/>
</dbReference>
<dbReference type="EMBL" id="MDDR01000066">
    <property type="protein sequence ID" value="OIN43353.1"/>
    <property type="molecule type" value="Genomic_DNA"/>
</dbReference>
<dbReference type="Proteomes" id="UP000181661">
    <property type="component" value="Unassembled WGS sequence"/>
</dbReference>